<keyword evidence="3" id="KW-1133">Transmembrane helix</keyword>
<protein>
    <recommendedName>
        <fullName evidence="2">Anti-sigma-W factor RsiW</fullName>
    </recommendedName>
</protein>
<organism evidence="5 6">
    <name type="scientific">Candidatus Acutalibacter pullicola</name>
    <dbReference type="NCBI Taxonomy" id="2838417"/>
    <lineage>
        <taxon>Bacteria</taxon>
        <taxon>Bacillati</taxon>
        <taxon>Bacillota</taxon>
        <taxon>Clostridia</taxon>
        <taxon>Eubacteriales</taxon>
        <taxon>Acutalibacteraceae</taxon>
        <taxon>Acutalibacter</taxon>
    </lineage>
</organism>
<dbReference type="InterPro" id="IPR041916">
    <property type="entry name" value="Anti_sigma_zinc_sf"/>
</dbReference>
<keyword evidence="3" id="KW-0472">Membrane</keyword>
<evidence type="ECO:0000256" key="3">
    <source>
        <dbReference type="SAM" id="Phobius"/>
    </source>
</evidence>
<keyword evidence="3" id="KW-0812">Transmembrane</keyword>
<evidence type="ECO:0000256" key="1">
    <source>
        <dbReference type="ARBA" id="ARBA00024353"/>
    </source>
</evidence>
<dbReference type="Pfam" id="PF13490">
    <property type="entry name" value="zf-HC2"/>
    <property type="match status" value="1"/>
</dbReference>
<evidence type="ECO:0000313" key="5">
    <source>
        <dbReference type="EMBL" id="HJB97022.1"/>
    </source>
</evidence>
<dbReference type="Proteomes" id="UP000826793">
    <property type="component" value="Unassembled WGS sequence"/>
</dbReference>
<evidence type="ECO:0000313" key="6">
    <source>
        <dbReference type="Proteomes" id="UP000826793"/>
    </source>
</evidence>
<evidence type="ECO:0000259" key="4">
    <source>
        <dbReference type="Pfam" id="PF13490"/>
    </source>
</evidence>
<dbReference type="EMBL" id="DWXG01000004">
    <property type="protein sequence ID" value="HJB97022.1"/>
    <property type="molecule type" value="Genomic_DNA"/>
</dbReference>
<proteinExistence type="inferred from homology"/>
<dbReference type="InterPro" id="IPR027383">
    <property type="entry name" value="Znf_put"/>
</dbReference>
<comment type="similarity">
    <text evidence="1">Belongs to the zinc-associated anti-sigma factor (ZAS) superfamily. Anti-sigma-W factor family.</text>
</comment>
<evidence type="ECO:0000256" key="2">
    <source>
        <dbReference type="ARBA" id="ARBA00024438"/>
    </source>
</evidence>
<reference evidence="5" key="2">
    <citation type="submission" date="2021-04" db="EMBL/GenBank/DDBJ databases">
        <authorList>
            <person name="Gilroy R."/>
        </authorList>
    </citation>
    <scope>NUCLEOTIDE SEQUENCE</scope>
    <source>
        <strain evidence="5">CHK185-1770</strain>
    </source>
</reference>
<dbReference type="Gene3D" id="1.10.10.1320">
    <property type="entry name" value="Anti-sigma factor, zinc-finger domain"/>
    <property type="match status" value="1"/>
</dbReference>
<accession>A0A9D2SF62</accession>
<sequence length="284" mass="32437">MNISCKVIQDLLPLYHDGVTSLETNALVEEHLQTCEACQEEFHKLQEAVDLALPSPEREEQKTESLKKVKRSLRYKRLAVIAITLAVMIAIFIPVGMWMSIPCISPPLEEVAIDITEENGILNIHSVSSWTVTMRRAFYPDGTDAQEWERKNGSALILSAYYTPLEGLAAHFDGSEDELISGLSQWAITEEGWWELHRDDVEYLEDMDKMRTEYPDQPLPDYDQNAPRSPEEDVDFLYHGIKEVYYYDGLDAGIWGKENDELLADLEKHGILLWTAEDGVVYNP</sequence>
<gene>
    <name evidence="5" type="ORF">H9710_00380</name>
</gene>
<name>A0A9D2SF62_9FIRM</name>
<feature type="domain" description="Putative zinc-finger" evidence="4">
    <location>
        <begin position="5"/>
        <end position="39"/>
    </location>
</feature>
<dbReference type="AlphaFoldDB" id="A0A9D2SF62"/>
<reference evidence="5" key="1">
    <citation type="journal article" date="2021" name="PeerJ">
        <title>Extensive microbial diversity within the chicken gut microbiome revealed by metagenomics and culture.</title>
        <authorList>
            <person name="Gilroy R."/>
            <person name="Ravi A."/>
            <person name="Getino M."/>
            <person name="Pursley I."/>
            <person name="Horton D.L."/>
            <person name="Alikhan N.F."/>
            <person name="Baker D."/>
            <person name="Gharbi K."/>
            <person name="Hall N."/>
            <person name="Watson M."/>
            <person name="Adriaenssens E.M."/>
            <person name="Foster-Nyarko E."/>
            <person name="Jarju S."/>
            <person name="Secka A."/>
            <person name="Antonio M."/>
            <person name="Oren A."/>
            <person name="Chaudhuri R.R."/>
            <person name="La Ragione R."/>
            <person name="Hildebrand F."/>
            <person name="Pallen M.J."/>
        </authorList>
    </citation>
    <scope>NUCLEOTIDE SEQUENCE</scope>
    <source>
        <strain evidence="5">CHK185-1770</strain>
    </source>
</reference>
<feature type="transmembrane region" description="Helical" evidence="3">
    <location>
        <begin position="78"/>
        <end position="99"/>
    </location>
</feature>
<comment type="caution">
    <text evidence="5">The sequence shown here is derived from an EMBL/GenBank/DDBJ whole genome shotgun (WGS) entry which is preliminary data.</text>
</comment>